<keyword evidence="4" id="KW-1185">Reference proteome</keyword>
<proteinExistence type="inferred from homology"/>
<evidence type="ECO:0000256" key="1">
    <source>
        <dbReference type="ARBA" id="ARBA00008812"/>
    </source>
</evidence>
<protein>
    <submittedName>
        <fullName evidence="3">YceI family protein</fullName>
    </submittedName>
</protein>
<dbReference type="Proteomes" id="UP001597391">
    <property type="component" value="Unassembled WGS sequence"/>
</dbReference>
<evidence type="ECO:0000313" key="3">
    <source>
        <dbReference type="EMBL" id="MFD2841288.1"/>
    </source>
</evidence>
<comment type="similarity">
    <text evidence="1">Belongs to the UPF0312 family.</text>
</comment>
<evidence type="ECO:0000259" key="2">
    <source>
        <dbReference type="SMART" id="SM00867"/>
    </source>
</evidence>
<gene>
    <name evidence="3" type="ORF">ACFSYH_12015</name>
</gene>
<sequence length="180" mass="18753">MTLPAGLEAGTYNADPTHSTAAFTVRHAGISKVRGTVPVTSAVITIGDSLESSSVTAELDARGVNTGNADRDGHLQSADFFNVEANPTWTFASTSVAGTPEEFTVTGDLTINGVTKSVELEVEFTGTAVDPFGNKRAAFEGKIEFSRKEFGLTWNAALEAGGVLVSDKVKVDLEISAIAA</sequence>
<dbReference type="SUPFAM" id="SSF101874">
    <property type="entry name" value="YceI-like"/>
    <property type="match status" value="1"/>
</dbReference>
<dbReference type="EMBL" id="JBHUOP010000005">
    <property type="protein sequence ID" value="MFD2841288.1"/>
    <property type="molecule type" value="Genomic_DNA"/>
</dbReference>
<dbReference type="PANTHER" id="PTHR34406">
    <property type="entry name" value="PROTEIN YCEI"/>
    <property type="match status" value="1"/>
</dbReference>
<dbReference type="RefSeq" id="WP_377467234.1">
    <property type="nucleotide sequence ID" value="NZ_JBHUOP010000005.1"/>
</dbReference>
<dbReference type="PANTHER" id="PTHR34406:SF1">
    <property type="entry name" value="PROTEIN YCEI"/>
    <property type="match status" value="1"/>
</dbReference>
<dbReference type="InterPro" id="IPR007372">
    <property type="entry name" value="Lipid/polyisoprenoid-bd_YceI"/>
</dbReference>
<accession>A0ABW5XK77</accession>
<dbReference type="InterPro" id="IPR036761">
    <property type="entry name" value="TTHA0802/YceI-like_sf"/>
</dbReference>
<organism evidence="3 4">
    <name type="scientific">Populibacterium corticicola</name>
    <dbReference type="NCBI Taxonomy" id="1812826"/>
    <lineage>
        <taxon>Bacteria</taxon>
        <taxon>Bacillati</taxon>
        <taxon>Actinomycetota</taxon>
        <taxon>Actinomycetes</taxon>
        <taxon>Micrococcales</taxon>
        <taxon>Jonesiaceae</taxon>
        <taxon>Populibacterium</taxon>
    </lineage>
</organism>
<feature type="domain" description="Lipid/polyisoprenoid-binding YceI-like" evidence="2">
    <location>
        <begin position="11"/>
        <end position="178"/>
    </location>
</feature>
<dbReference type="Gene3D" id="2.40.128.110">
    <property type="entry name" value="Lipid/polyisoprenoid-binding, YceI-like"/>
    <property type="match status" value="1"/>
</dbReference>
<reference evidence="4" key="1">
    <citation type="journal article" date="2019" name="Int. J. Syst. Evol. Microbiol.">
        <title>The Global Catalogue of Microorganisms (GCM) 10K type strain sequencing project: providing services to taxonomists for standard genome sequencing and annotation.</title>
        <authorList>
            <consortium name="The Broad Institute Genomics Platform"/>
            <consortium name="The Broad Institute Genome Sequencing Center for Infectious Disease"/>
            <person name="Wu L."/>
            <person name="Ma J."/>
        </authorList>
    </citation>
    <scope>NUCLEOTIDE SEQUENCE [LARGE SCALE GENOMIC DNA]</scope>
    <source>
        <strain evidence="4">KCTC 33576</strain>
    </source>
</reference>
<comment type="caution">
    <text evidence="3">The sequence shown here is derived from an EMBL/GenBank/DDBJ whole genome shotgun (WGS) entry which is preliminary data.</text>
</comment>
<name>A0ABW5XK77_9MICO</name>
<evidence type="ECO:0000313" key="4">
    <source>
        <dbReference type="Proteomes" id="UP001597391"/>
    </source>
</evidence>
<dbReference type="SMART" id="SM00867">
    <property type="entry name" value="YceI"/>
    <property type="match status" value="1"/>
</dbReference>
<dbReference type="Pfam" id="PF04264">
    <property type="entry name" value="YceI"/>
    <property type="match status" value="1"/>
</dbReference>